<dbReference type="Gene3D" id="1.10.1740.10">
    <property type="match status" value="1"/>
</dbReference>
<dbReference type="InterPro" id="IPR014284">
    <property type="entry name" value="RNA_pol_sigma-70_dom"/>
</dbReference>
<evidence type="ECO:0000256" key="1">
    <source>
        <dbReference type="ARBA" id="ARBA00010641"/>
    </source>
</evidence>
<dbReference type="InterPro" id="IPR000792">
    <property type="entry name" value="Tscrpt_reg_LuxR_C"/>
</dbReference>
<evidence type="ECO:0000256" key="2">
    <source>
        <dbReference type="ARBA" id="ARBA00023015"/>
    </source>
</evidence>
<sequence>MNLIKENEHSEKNKFLFGDERMFEFIFKAYFPRLMAFAIKFIPDRVEAEDIIQEAFLKIWKEREKIEEDTFRSYVFTLVRNACLNYIKHQRIVNSYNAELEDKIKGEELYYTDFFSDPYHQTVFNEMESEIKVVLNNLPEQTRRVFYLSRFNGLKNSEIAQKLNITLRTVEKHNTKALQKLKEHFTSNYLLALVVIEMIKEL</sequence>
<dbReference type="InterPro" id="IPR014327">
    <property type="entry name" value="RNA_pol_sigma70_bacteroid"/>
</dbReference>
<protein>
    <submittedName>
        <fullName evidence="7">RNA polymerase sigma-70 factor</fullName>
    </submittedName>
</protein>
<dbReference type="PANTHER" id="PTHR43133:SF46">
    <property type="entry name" value="RNA POLYMERASE SIGMA-70 FACTOR ECF SUBFAMILY"/>
    <property type="match status" value="1"/>
</dbReference>
<dbReference type="InterPro" id="IPR007627">
    <property type="entry name" value="RNA_pol_sigma70_r2"/>
</dbReference>
<dbReference type="NCBIfam" id="TIGR02937">
    <property type="entry name" value="sigma70-ECF"/>
    <property type="match status" value="1"/>
</dbReference>
<evidence type="ECO:0000313" key="7">
    <source>
        <dbReference type="EMBL" id="RIH63913.1"/>
    </source>
</evidence>
<keyword evidence="3" id="KW-0731">Sigma factor</keyword>
<dbReference type="InterPro" id="IPR013249">
    <property type="entry name" value="RNA_pol_sigma70_r4_t2"/>
</dbReference>
<feature type="domain" description="RNA polymerase sigma-70 region 2" evidence="5">
    <location>
        <begin position="27"/>
        <end position="91"/>
    </location>
</feature>
<dbReference type="PRINTS" id="PR00038">
    <property type="entry name" value="HTHLUXR"/>
</dbReference>
<dbReference type="RefSeq" id="WP_119351168.1">
    <property type="nucleotide sequence ID" value="NZ_QWET01000015.1"/>
</dbReference>
<dbReference type="InterPro" id="IPR013325">
    <property type="entry name" value="RNA_pol_sigma_r2"/>
</dbReference>
<organism evidence="7 8">
    <name type="scientific">Mariniphaga sediminis</name>
    <dbReference type="NCBI Taxonomy" id="1628158"/>
    <lineage>
        <taxon>Bacteria</taxon>
        <taxon>Pseudomonadati</taxon>
        <taxon>Bacteroidota</taxon>
        <taxon>Bacteroidia</taxon>
        <taxon>Marinilabiliales</taxon>
        <taxon>Prolixibacteraceae</taxon>
        <taxon>Mariniphaga</taxon>
    </lineage>
</organism>
<dbReference type="InterPro" id="IPR039425">
    <property type="entry name" value="RNA_pol_sigma-70-like"/>
</dbReference>
<dbReference type="SUPFAM" id="SSF88659">
    <property type="entry name" value="Sigma3 and sigma4 domains of RNA polymerase sigma factors"/>
    <property type="match status" value="1"/>
</dbReference>
<feature type="domain" description="RNA polymerase sigma factor 70 region 4 type 2" evidence="6">
    <location>
        <begin position="131"/>
        <end position="181"/>
    </location>
</feature>
<dbReference type="PANTHER" id="PTHR43133">
    <property type="entry name" value="RNA POLYMERASE ECF-TYPE SIGMA FACTO"/>
    <property type="match status" value="1"/>
</dbReference>
<dbReference type="InterPro" id="IPR036388">
    <property type="entry name" value="WH-like_DNA-bd_sf"/>
</dbReference>
<dbReference type="Pfam" id="PF08281">
    <property type="entry name" value="Sigma70_r4_2"/>
    <property type="match status" value="1"/>
</dbReference>
<dbReference type="EMBL" id="QWET01000015">
    <property type="protein sequence ID" value="RIH63913.1"/>
    <property type="molecule type" value="Genomic_DNA"/>
</dbReference>
<evidence type="ECO:0000259" key="5">
    <source>
        <dbReference type="Pfam" id="PF04542"/>
    </source>
</evidence>
<dbReference type="Pfam" id="PF04542">
    <property type="entry name" value="Sigma70_r2"/>
    <property type="match status" value="1"/>
</dbReference>
<dbReference type="OrthoDB" id="9782991at2"/>
<comment type="similarity">
    <text evidence="1">Belongs to the sigma-70 factor family. ECF subfamily.</text>
</comment>
<keyword evidence="2" id="KW-0805">Transcription regulation</keyword>
<dbReference type="GO" id="GO:0016987">
    <property type="term" value="F:sigma factor activity"/>
    <property type="evidence" value="ECO:0007669"/>
    <property type="project" value="UniProtKB-KW"/>
</dbReference>
<accession>A0A399CXM5</accession>
<dbReference type="AlphaFoldDB" id="A0A399CXM5"/>
<dbReference type="NCBIfam" id="TIGR02985">
    <property type="entry name" value="Sig70_bacteroi1"/>
    <property type="match status" value="1"/>
</dbReference>
<dbReference type="Gene3D" id="1.10.10.10">
    <property type="entry name" value="Winged helix-like DNA-binding domain superfamily/Winged helix DNA-binding domain"/>
    <property type="match status" value="1"/>
</dbReference>
<evidence type="ECO:0000259" key="6">
    <source>
        <dbReference type="Pfam" id="PF08281"/>
    </source>
</evidence>
<dbReference type="GO" id="GO:0006352">
    <property type="term" value="P:DNA-templated transcription initiation"/>
    <property type="evidence" value="ECO:0007669"/>
    <property type="project" value="InterPro"/>
</dbReference>
<dbReference type="CDD" id="cd06171">
    <property type="entry name" value="Sigma70_r4"/>
    <property type="match status" value="1"/>
</dbReference>
<dbReference type="Proteomes" id="UP000266441">
    <property type="component" value="Unassembled WGS sequence"/>
</dbReference>
<evidence type="ECO:0000313" key="8">
    <source>
        <dbReference type="Proteomes" id="UP000266441"/>
    </source>
</evidence>
<dbReference type="GO" id="GO:0003677">
    <property type="term" value="F:DNA binding"/>
    <property type="evidence" value="ECO:0007669"/>
    <property type="project" value="InterPro"/>
</dbReference>
<proteinExistence type="inferred from homology"/>
<keyword evidence="8" id="KW-1185">Reference proteome</keyword>
<dbReference type="InterPro" id="IPR013324">
    <property type="entry name" value="RNA_pol_sigma_r3/r4-like"/>
</dbReference>
<name>A0A399CXM5_9BACT</name>
<dbReference type="SUPFAM" id="SSF88946">
    <property type="entry name" value="Sigma2 domain of RNA polymerase sigma factors"/>
    <property type="match status" value="1"/>
</dbReference>
<evidence type="ECO:0000256" key="3">
    <source>
        <dbReference type="ARBA" id="ARBA00023082"/>
    </source>
</evidence>
<evidence type="ECO:0000256" key="4">
    <source>
        <dbReference type="ARBA" id="ARBA00023163"/>
    </source>
</evidence>
<gene>
    <name evidence="7" type="ORF">D1164_17395</name>
</gene>
<keyword evidence="4" id="KW-0804">Transcription</keyword>
<reference evidence="7 8" key="1">
    <citation type="journal article" date="2015" name="Int. J. Syst. Evol. Microbiol.">
        <title>Mariniphaga sediminis sp. nov., isolated from coastal sediment.</title>
        <authorList>
            <person name="Wang F.Q."/>
            <person name="Shen Q.Y."/>
            <person name="Chen G.J."/>
            <person name="Du Z.J."/>
        </authorList>
    </citation>
    <scope>NUCLEOTIDE SEQUENCE [LARGE SCALE GENOMIC DNA]</scope>
    <source>
        <strain evidence="7 8">SY21</strain>
    </source>
</reference>
<comment type="caution">
    <text evidence="7">The sequence shown here is derived from an EMBL/GenBank/DDBJ whole genome shotgun (WGS) entry which is preliminary data.</text>
</comment>